<feature type="signal peptide" evidence="2">
    <location>
        <begin position="1"/>
        <end position="23"/>
    </location>
</feature>
<name>A0AAD6Y4J7_9AGAR</name>
<reference evidence="3" key="1">
    <citation type="submission" date="2023-03" db="EMBL/GenBank/DDBJ databases">
        <title>Massive genome expansion in bonnet fungi (Mycena s.s.) driven by repeated elements and novel gene families across ecological guilds.</title>
        <authorList>
            <consortium name="Lawrence Berkeley National Laboratory"/>
            <person name="Harder C.B."/>
            <person name="Miyauchi S."/>
            <person name="Viragh M."/>
            <person name="Kuo A."/>
            <person name="Thoen E."/>
            <person name="Andreopoulos B."/>
            <person name="Lu D."/>
            <person name="Skrede I."/>
            <person name="Drula E."/>
            <person name="Henrissat B."/>
            <person name="Morin E."/>
            <person name="Kohler A."/>
            <person name="Barry K."/>
            <person name="LaButti K."/>
            <person name="Morin E."/>
            <person name="Salamov A."/>
            <person name="Lipzen A."/>
            <person name="Mereny Z."/>
            <person name="Hegedus B."/>
            <person name="Baldrian P."/>
            <person name="Stursova M."/>
            <person name="Weitz H."/>
            <person name="Taylor A."/>
            <person name="Grigoriev I.V."/>
            <person name="Nagy L.G."/>
            <person name="Martin F."/>
            <person name="Kauserud H."/>
        </authorList>
    </citation>
    <scope>NUCLEOTIDE SEQUENCE</scope>
    <source>
        <strain evidence="3">9144</strain>
    </source>
</reference>
<feature type="region of interest" description="Disordered" evidence="1">
    <location>
        <begin position="37"/>
        <end position="80"/>
    </location>
</feature>
<sequence>MQLPAAVPISILIPLTAAGAARAGGMRVADSAQLTCSKTPTNAAPPRNAAAKRSARRPQAARAGGGFGAESGRPRTLWRPTPPLCATTHSARRCIPAAARDPYADAAARRRPAQLTQSWDYRPESRADRVVSLVQYNSLVICKIYWWRCQAAQSASAINGHGSRSSTSNHSTDRKAGPVPSDACYEMPTDQTTVPQYRNFVNYGKSFTPPPELEPLHVQLTTSRPVPGSPPPLYIALTPEAGAAAMTTVREREPICTHAFRYHSSRHAGDIGGPKKRKCRGEVDESTFCTRRINAGSRDAPTNSVYLFFAMKCPPQQRDSMYGGDGDAASAAAAWQLNFRDKVVEICVARLILWTLEAKFWGVSGHGISSWELGTHPLNGWPAPEKLTPRDFGPCSDIWRSFFDRLSGQWRAHFGKFSTKVHIGLSGVLMRHVAWPTTYKYLLCVRNTPLYSICILLWVISEIPTEPGTILARPAPEIPVKFTVYGEAALCLSLDVDRNSATKGDHVDGGHRYHALVRAEIVLRSKNAFEAGLAARIASESYTTEVTARQRLLVNYFAR</sequence>
<feature type="compositionally biased region" description="Low complexity" evidence="1">
    <location>
        <begin position="38"/>
        <end position="62"/>
    </location>
</feature>
<evidence type="ECO:0000313" key="4">
    <source>
        <dbReference type="Proteomes" id="UP001219525"/>
    </source>
</evidence>
<feature type="compositionally biased region" description="Low complexity" evidence="1">
    <location>
        <begin position="70"/>
        <end position="79"/>
    </location>
</feature>
<accession>A0AAD6Y4J7</accession>
<dbReference type="Proteomes" id="UP001219525">
    <property type="component" value="Unassembled WGS sequence"/>
</dbReference>
<protein>
    <submittedName>
        <fullName evidence="3">Uncharacterized protein</fullName>
    </submittedName>
</protein>
<keyword evidence="4" id="KW-1185">Reference proteome</keyword>
<dbReference type="EMBL" id="JARJCW010000135">
    <property type="protein sequence ID" value="KAJ7191246.1"/>
    <property type="molecule type" value="Genomic_DNA"/>
</dbReference>
<proteinExistence type="predicted"/>
<evidence type="ECO:0000256" key="1">
    <source>
        <dbReference type="SAM" id="MobiDB-lite"/>
    </source>
</evidence>
<keyword evidence="2" id="KW-0732">Signal</keyword>
<feature type="compositionally biased region" description="Polar residues" evidence="1">
    <location>
        <begin position="158"/>
        <end position="170"/>
    </location>
</feature>
<dbReference type="AlphaFoldDB" id="A0AAD6Y4J7"/>
<evidence type="ECO:0000256" key="2">
    <source>
        <dbReference type="SAM" id="SignalP"/>
    </source>
</evidence>
<organism evidence="3 4">
    <name type="scientific">Mycena pura</name>
    <dbReference type="NCBI Taxonomy" id="153505"/>
    <lineage>
        <taxon>Eukaryota</taxon>
        <taxon>Fungi</taxon>
        <taxon>Dikarya</taxon>
        <taxon>Basidiomycota</taxon>
        <taxon>Agaricomycotina</taxon>
        <taxon>Agaricomycetes</taxon>
        <taxon>Agaricomycetidae</taxon>
        <taxon>Agaricales</taxon>
        <taxon>Marasmiineae</taxon>
        <taxon>Mycenaceae</taxon>
        <taxon>Mycena</taxon>
    </lineage>
</organism>
<feature type="region of interest" description="Disordered" evidence="1">
    <location>
        <begin position="158"/>
        <end position="188"/>
    </location>
</feature>
<feature type="chain" id="PRO_5042146122" evidence="2">
    <location>
        <begin position="24"/>
        <end position="559"/>
    </location>
</feature>
<gene>
    <name evidence="3" type="ORF">GGX14DRAFT_407311</name>
</gene>
<comment type="caution">
    <text evidence="3">The sequence shown here is derived from an EMBL/GenBank/DDBJ whole genome shotgun (WGS) entry which is preliminary data.</text>
</comment>
<evidence type="ECO:0000313" key="3">
    <source>
        <dbReference type="EMBL" id="KAJ7191246.1"/>
    </source>
</evidence>